<dbReference type="EMBL" id="JAVDBT010000019">
    <property type="protein sequence ID" value="MDQ2067954.1"/>
    <property type="molecule type" value="Genomic_DNA"/>
</dbReference>
<evidence type="ECO:0000256" key="4">
    <source>
        <dbReference type="ARBA" id="ARBA00023284"/>
    </source>
</evidence>
<feature type="domain" description="Thioredoxin" evidence="6">
    <location>
        <begin position="22"/>
        <end position="202"/>
    </location>
</feature>
<protein>
    <submittedName>
        <fullName evidence="7">DsbA family protein</fullName>
    </submittedName>
</protein>
<evidence type="ECO:0000259" key="6">
    <source>
        <dbReference type="PROSITE" id="PS51352"/>
    </source>
</evidence>
<comment type="caution">
    <text evidence="7">The sequence shown here is derived from an EMBL/GenBank/DDBJ whole genome shotgun (WGS) entry which is preliminary data.</text>
</comment>
<dbReference type="PROSITE" id="PS51318">
    <property type="entry name" value="TAT"/>
    <property type="match status" value="1"/>
</dbReference>
<dbReference type="PANTHER" id="PTHR13887:SF14">
    <property type="entry name" value="DISULFIDE BOND FORMATION PROTEIN D"/>
    <property type="match status" value="1"/>
</dbReference>
<dbReference type="RefSeq" id="WP_306681667.1">
    <property type="nucleotide sequence ID" value="NZ_JAVDBT010000019.1"/>
</dbReference>
<evidence type="ECO:0000313" key="7">
    <source>
        <dbReference type="EMBL" id="MDQ2067954.1"/>
    </source>
</evidence>
<evidence type="ECO:0000256" key="2">
    <source>
        <dbReference type="ARBA" id="ARBA00023002"/>
    </source>
</evidence>
<keyword evidence="8" id="KW-1185">Reference proteome</keyword>
<dbReference type="InterPro" id="IPR036249">
    <property type="entry name" value="Thioredoxin-like_sf"/>
</dbReference>
<evidence type="ECO:0000256" key="5">
    <source>
        <dbReference type="SAM" id="SignalP"/>
    </source>
</evidence>
<sequence>MLTRRNLLLTASAAGLVAATPVLANDNEMPAELREAIERQPFSPVLGNPKGDVTLTEFFDYNCPICREVPPLLQKLIAGDKNLRIVLREWPVLRPSSEELARVSLASLKQKKYWQMHHGLLSAKRGLNIDAALRIAGDLGLDTAQLKRDMNSDDVSGHIWQSMDLGDHMGLSGTPTFIAGNDGRFGRQSLAELQQLIAIARG</sequence>
<proteinExistence type="predicted"/>
<keyword evidence="4" id="KW-0676">Redox-active center</keyword>
<dbReference type="InterPro" id="IPR013766">
    <property type="entry name" value="Thioredoxin_domain"/>
</dbReference>
<dbReference type="Pfam" id="PF01323">
    <property type="entry name" value="DSBA"/>
    <property type="match status" value="1"/>
</dbReference>
<evidence type="ECO:0000313" key="8">
    <source>
        <dbReference type="Proteomes" id="UP001239680"/>
    </source>
</evidence>
<keyword evidence="3" id="KW-1015">Disulfide bond</keyword>
<dbReference type="SUPFAM" id="SSF52833">
    <property type="entry name" value="Thioredoxin-like"/>
    <property type="match status" value="1"/>
</dbReference>
<dbReference type="Gene3D" id="3.40.30.10">
    <property type="entry name" value="Glutaredoxin"/>
    <property type="match status" value="1"/>
</dbReference>
<feature type="chain" id="PRO_5046392052" evidence="5">
    <location>
        <begin position="25"/>
        <end position="202"/>
    </location>
</feature>
<dbReference type="InterPro" id="IPR001853">
    <property type="entry name" value="DSBA-like_thioredoxin_dom"/>
</dbReference>
<organism evidence="7 8">
    <name type="scientific">Pseudogemmobacter lacusdianii</name>
    <dbReference type="NCBI Taxonomy" id="3069608"/>
    <lineage>
        <taxon>Bacteria</taxon>
        <taxon>Pseudomonadati</taxon>
        <taxon>Pseudomonadota</taxon>
        <taxon>Alphaproteobacteria</taxon>
        <taxon>Rhodobacterales</taxon>
        <taxon>Paracoccaceae</taxon>
        <taxon>Pseudogemmobacter</taxon>
    </lineage>
</organism>
<dbReference type="Proteomes" id="UP001239680">
    <property type="component" value="Unassembled WGS sequence"/>
</dbReference>
<dbReference type="PANTHER" id="PTHR13887">
    <property type="entry name" value="GLUTATHIONE S-TRANSFERASE KAPPA"/>
    <property type="match status" value="1"/>
</dbReference>
<evidence type="ECO:0000256" key="3">
    <source>
        <dbReference type="ARBA" id="ARBA00023157"/>
    </source>
</evidence>
<reference evidence="7 8" key="1">
    <citation type="submission" date="2023-08" db="EMBL/GenBank/DDBJ databases">
        <title>Characterization of two Paracoccaceae strains isolated from Phycosphere and proposal of Xinfangfangia lacusdiani sp. nov.</title>
        <authorList>
            <person name="Deng Y."/>
            <person name="Zhang Y.Q."/>
        </authorList>
    </citation>
    <scope>NUCLEOTIDE SEQUENCE [LARGE SCALE GENOMIC DNA]</scope>
    <source>
        <strain evidence="7 8">CPCC 101601</strain>
    </source>
</reference>
<keyword evidence="1 5" id="KW-0732">Signal</keyword>
<evidence type="ECO:0000256" key="1">
    <source>
        <dbReference type="ARBA" id="ARBA00022729"/>
    </source>
</evidence>
<gene>
    <name evidence="7" type="ORF">Q9295_16390</name>
</gene>
<keyword evidence="2" id="KW-0560">Oxidoreductase</keyword>
<dbReference type="PROSITE" id="PS51352">
    <property type="entry name" value="THIOREDOXIN_2"/>
    <property type="match status" value="1"/>
</dbReference>
<dbReference type="InterPro" id="IPR006311">
    <property type="entry name" value="TAT_signal"/>
</dbReference>
<dbReference type="CDD" id="cd03023">
    <property type="entry name" value="DsbA_Com1_like"/>
    <property type="match status" value="1"/>
</dbReference>
<name>A0ABU0W1R6_9RHOB</name>
<accession>A0ABU0W1R6</accession>
<feature type="signal peptide" evidence="5">
    <location>
        <begin position="1"/>
        <end position="24"/>
    </location>
</feature>